<dbReference type="PATRIC" id="fig|264450.4.peg.2765"/>
<evidence type="ECO:0000313" key="2">
    <source>
        <dbReference type="Proteomes" id="UP000050381"/>
    </source>
</evidence>
<name>A0A0N8R3G0_PSESX</name>
<proteinExistence type="predicted"/>
<sequence length="51" mass="5753">MSQGEFPLYWVEDFQAHIQPGYNFDVVSTQAVKQFGGGRKRPAHSKKGKSI</sequence>
<organism evidence="1 2">
    <name type="scientific">Pseudomonas syringae pv. castaneae</name>
    <dbReference type="NCBI Taxonomy" id="264450"/>
    <lineage>
        <taxon>Bacteria</taxon>
        <taxon>Pseudomonadati</taxon>
        <taxon>Pseudomonadota</taxon>
        <taxon>Gammaproteobacteria</taxon>
        <taxon>Pseudomonadales</taxon>
        <taxon>Pseudomonadaceae</taxon>
        <taxon>Pseudomonas</taxon>
        <taxon>Pseudomonas syringae</taxon>
    </lineage>
</organism>
<comment type="caution">
    <text evidence="1">The sequence shown here is derived from an EMBL/GenBank/DDBJ whole genome shotgun (WGS) entry which is preliminary data.</text>
</comment>
<dbReference type="EMBL" id="LJQD01000549">
    <property type="protein sequence ID" value="KPW89486.1"/>
    <property type="molecule type" value="Genomic_DNA"/>
</dbReference>
<accession>A0A0N8R3G0</accession>
<dbReference type="AlphaFoldDB" id="A0A0N8R3G0"/>
<protein>
    <submittedName>
        <fullName evidence="1">Protein disaggregation chaperone</fullName>
    </submittedName>
</protein>
<evidence type="ECO:0000313" key="1">
    <source>
        <dbReference type="EMBL" id="KPW89486.1"/>
    </source>
</evidence>
<gene>
    <name evidence="1" type="ORF">ALO79_200144</name>
</gene>
<dbReference type="Proteomes" id="UP000050381">
    <property type="component" value="Unassembled WGS sequence"/>
</dbReference>
<reference evidence="1 2" key="1">
    <citation type="submission" date="2015-09" db="EMBL/GenBank/DDBJ databases">
        <title>Genome announcement of multiple Pseudomonas syringae strains.</title>
        <authorList>
            <person name="Thakur S."/>
            <person name="Wang P.W."/>
            <person name="Gong Y."/>
            <person name="Weir B.S."/>
            <person name="Guttman D.S."/>
        </authorList>
    </citation>
    <scope>NUCLEOTIDE SEQUENCE [LARGE SCALE GENOMIC DNA]</scope>
    <source>
        <strain evidence="1 2">ICMP9419</strain>
    </source>
</reference>